<dbReference type="GO" id="GO:0004609">
    <property type="term" value="F:phosphatidylserine decarboxylase activity"/>
    <property type="evidence" value="ECO:0007669"/>
    <property type="project" value="UniProtKB-UniRule"/>
</dbReference>
<keyword evidence="12" id="KW-0812">Transmembrane</keyword>
<comment type="similarity">
    <text evidence="11">Belongs to the phosphatidylserine decarboxylase family. PSD-A subfamily.</text>
</comment>
<comment type="caution">
    <text evidence="13">The sequence shown here is derived from an EMBL/GenBank/DDBJ whole genome shotgun (WGS) entry which is preliminary data.</text>
</comment>
<keyword evidence="10 11" id="KW-0670">Pyruvate</keyword>
<dbReference type="NCBIfam" id="NF003678">
    <property type="entry name" value="PRK05305.1-2"/>
    <property type="match status" value="1"/>
</dbReference>
<evidence type="ECO:0000256" key="4">
    <source>
        <dbReference type="ARBA" id="ARBA00023098"/>
    </source>
</evidence>
<dbReference type="InterPro" id="IPR003817">
    <property type="entry name" value="PS_Dcarbxylase"/>
</dbReference>
<feature type="transmembrane region" description="Helical" evidence="12">
    <location>
        <begin position="74"/>
        <end position="92"/>
    </location>
</feature>
<dbReference type="PANTHER" id="PTHR35809:SF1">
    <property type="entry name" value="ARCHAETIDYLSERINE DECARBOXYLASE PROENZYME-RELATED"/>
    <property type="match status" value="1"/>
</dbReference>
<evidence type="ECO:0000313" key="13">
    <source>
        <dbReference type="EMBL" id="CDE33766.1"/>
    </source>
</evidence>
<evidence type="ECO:0000256" key="10">
    <source>
        <dbReference type="ARBA" id="ARBA00023317"/>
    </source>
</evidence>
<keyword evidence="1 11" id="KW-1003">Cell membrane</keyword>
<proteinExistence type="inferred from homology"/>
<comment type="cofactor">
    <cofactor evidence="11">
        <name>pyruvate</name>
        <dbReference type="ChEBI" id="CHEBI:15361"/>
    </cofactor>
    <text evidence="11">Binds 1 pyruvoyl group covalently per subunit.</text>
</comment>
<keyword evidence="9 11" id="KW-1208">Phospholipid metabolism</keyword>
<accession>R7H3B5</accession>
<evidence type="ECO:0000256" key="8">
    <source>
        <dbReference type="ARBA" id="ARBA00023239"/>
    </source>
</evidence>
<name>R7H3B5_9BACT</name>
<keyword evidence="7 11" id="KW-0594">Phospholipid biosynthesis</keyword>
<feature type="active site" description="Schiff-base intermediate with substrate; via pyruvic acid" evidence="11">
    <location>
        <position position="228"/>
    </location>
</feature>
<evidence type="ECO:0000256" key="3">
    <source>
        <dbReference type="ARBA" id="ARBA00022793"/>
    </source>
</evidence>
<keyword evidence="4 11" id="KW-0443">Lipid metabolism</keyword>
<comment type="catalytic activity">
    <reaction evidence="11">
        <text>a 1,2-diacyl-sn-glycero-3-phospho-L-serine + H(+) = a 1,2-diacyl-sn-glycero-3-phosphoethanolamine + CO2</text>
        <dbReference type="Rhea" id="RHEA:20828"/>
        <dbReference type="ChEBI" id="CHEBI:15378"/>
        <dbReference type="ChEBI" id="CHEBI:16526"/>
        <dbReference type="ChEBI" id="CHEBI:57262"/>
        <dbReference type="ChEBI" id="CHEBI:64612"/>
        <dbReference type="EC" id="4.1.1.65"/>
    </reaction>
</comment>
<keyword evidence="12" id="KW-1133">Transmembrane helix</keyword>
<evidence type="ECO:0000256" key="11">
    <source>
        <dbReference type="HAMAP-Rule" id="MF_00664"/>
    </source>
</evidence>
<dbReference type="Proteomes" id="UP000018072">
    <property type="component" value="Unassembled WGS sequence"/>
</dbReference>
<evidence type="ECO:0000256" key="5">
    <source>
        <dbReference type="ARBA" id="ARBA00023136"/>
    </source>
</evidence>
<comment type="PTM">
    <text evidence="11">Is synthesized initially as an inactive proenzyme. Formation of the active enzyme involves a self-maturation process in which the active site pyruvoyl group is generated from an internal serine residue via an autocatalytic post-translational modification. Two non-identical subunits are generated from the proenzyme in this reaction, and the pyruvate is formed at the N-terminus of the alpha chain, which is derived from the carboxyl end of the proenzyme. The post-translation cleavage follows an unusual pathway, termed non-hydrolytic serinolysis, in which the side chain hydroxyl group of the serine supplies its oxygen atom to form the C-terminus of the beta chain, while the remainder of the serine residue undergoes an oxidative deamination to produce ammonia and the pyruvoyl prosthetic group on the alpha chain.</text>
</comment>
<evidence type="ECO:0000256" key="9">
    <source>
        <dbReference type="ARBA" id="ARBA00023264"/>
    </source>
</evidence>
<evidence type="ECO:0000256" key="12">
    <source>
        <dbReference type="SAM" id="Phobius"/>
    </source>
</evidence>
<feature type="chain" id="PRO_5023261216" description="Phosphatidylserine decarboxylase alpha chain" evidence="11">
    <location>
        <begin position="228"/>
        <end position="259"/>
    </location>
</feature>
<feature type="transmembrane region" description="Helical" evidence="12">
    <location>
        <begin position="49"/>
        <end position="68"/>
    </location>
</feature>
<sequence length="259" mass="29527">MYPYNGCVRAYDFYDNRLSTTNLHIPNQTMIKKIKKLKKIRLHREGTDTLVYGFIVIAAIALLLWRFIDSKVPFWCFTAIMGTVYCIVINFFRCPIRFFPEEDTTGLVVAPADGRVVVIEEVDEDVYFHERRIMVSIFMSLFNVHANWFPVDGKVKTVAHHDGNFHKAWLPKASEENEHADVVITTPEGTDILCRQIAGAVARRIVTYAKQGEDCYIDEHLGFIKFGSRVDVYLPLGTEICVKMGQLTTGNGTIIAKLK</sequence>
<feature type="site" description="Cleavage (non-hydrolytic); by autocatalysis" evidence="11">
    <location>
        <begin position="227"/>
        <end position="228"/>
    </location>
</feature>
<dbReference type="HAMAP" id="MF_00664">
    <property type="entry name" value="PS_decarb_PSD_A"/>
    <property type="match status" value="1"/>
</dbReference>
<dbReference type="Pfam" id="PF02666">
    <property type="entry name" value="PS_Dcarbxylase"/>
    <property type="match status" value="1"/>
</dbReference>
<comment type="function">
    <text evidence="11">Catalyzes the formation of phosphatidylethanolamine (PtdEtn) from phosphatidylserine (PtdSer).</text>
</comment>
<dbReference type="InterPro" id="IPR033175">
    <property type="entry name" value="PSD-A"/>
</dbReference>
<keyword evidence="5 11" id="KW-0472">Membrane</keyword>
<comment type="pathway">
    <text evidence="11">Phospholipid metabolism; phosphatidylethanolamine biosynthesis; phosphatidylethanolamine from CDP-diacylglycerol: step 2/2.</text>
</comment>
<feature type="modified residue" description="Pyruvic acid (Ser); by autocatalysis" evidence="11">
    <location>
        <position position="228"/>
    </location>
</feature>
<organism evidence="13">
    <name type="scientific">Leyella stercorea CAG:629</name>
    <dbReference type="NCBI Taxonomy" id="1263103"/>
    <lineage>
        <taxon>Bacteria</taxon>
        <taxon>Pseudomonadati</taxon>
        <taxon>Bacteroidota</taxon>
        <taxon>Bacteroidia</taxon>
        <taxon>Bacteroidales</taxon>
        <taxon>Prevotellaceae</taxon>
        <taxon>Leyella</taxon>
    </lineage>
</organism>
<comment type="subunit">
    <text evidence="11">Heterodimer of a large membrane-associated beta subunit and a small pyruvoyl-containing alpha subunit.</text>
</comment>
<protein>
    <recommendedName>
        <fullName evidence="11">Phosphatidylserine decarboxylase proenzyme</fullName>
        <ecNumber evidence="11">4.1.1.65</ecNumber>
    </recommendedName>
    <component>
        <recommendedName>
            <fullName evidence="11">Phosphatidylserine decarboxylase alpha chain</fullName>
        </recommendedName>
    </component>
    <component>
        <recommendedName>
            <fullName evidence="11">Phosphatidylserine decarboxylase beta chain</fullName>
        </recommendedName>
    </component>
</protein>
<dbReference type="UniPathway" id="UPA00558">
    <property type="reaction ID" value="UER00616"/>
</dbReference>
<evidence type="ECO:0000256" key="6">
    <source>
        <dbReference type="ARBA" id="ARBA00023145"/>
    </source>
</evidence>
<reference evidence="13" key="1">
    <citation type="submission" date="2012-11" db="EMBL/GenBank/DDBJ databases">
        <title>Dependencies among metagenomic species, viruses, plasmids and units of genetic variation.</title>
        <authorList>
            <person name="Nielsen H.B."/>
            <person name="Almeida M."/>
            <person name="Juncker A.S."/>
            <person name="Rasmussen S."/>
            <person name="Li J."/>
            <person name="Sunagawa S."/>
            <person name="Plichta D."/>
            <person name="Gautier L."/>
            <person name="Le Chatelier E."/>
            <person name="Peletier E."/>
            <person name="Bonde I."/>
            <person name="Nielsen T."/>
            <person name="Manichanh C."/>
            <person name="Arumugam M."/>
            <person name="Batto J."/>
            <person name="Santos M.B.Q.D."/>
            <person name="Blom N."/>
            <person name="Borruel N."/>
            <person name="Burgdorf K.S."/>
            <person name="Boumezbeur F."/>
            <person name="Casellas F."/>
            <person name="Dore J."/>
            <person name="Guarner F."/>
            <person name="Hansen T."/>
            <person name="Hildebrand F."/>
            <person name="Kaas R.S."/>
            <person name="Kennedy S."/>
            <person name="Kristiansen K."/>
            <person name="Kultima J.R."/>
            <person name="Leonard P."/>
            <person name="Levenez F."/>
            <person name="Lund O."/>
            <person name="Moumen B."/>
            <person name="Le Paslier D."/>
            <person name="Pons N."/>
            <person name="Pedersen O."/>
            <person name="Prifti E."/>
            <person name="Qin J."/>
            <person name="Raes J."/>
            <person name="Tap J."/>
            <person name="Tims S."/>
            <person name="Ussery D.W."/>
            <person name="Yamada T."/>
            <person name="MetaHit consortium"/>
            <person name="Renault P."/>
            <person name="Sicheritz-Ponten T."/>
            <person name="Bork P."/>
            <person name="Wang J."/>
            <person name="Brunak S."/>
            <person name="Ehrlich S.D."/>
        </authorList>
    </citation>
    <scope>NUCLEOTIDE SEQUENCE [LARGE SCALE GENOMIC DNA]</scope>
</reference>
<dbReference type="EC" id="4.1.1.65" evidence="11"/>
<dbReference type="GO" id="GO:0005886">
    <property type="term" value="C:plasma membrane"/>
    <property type="evidence" value="ECO:0007669"/>
    <property type="project" value="UniProtKB-SubCell"/>
</dbReference>
<dbReference type="STRING" id="1263103.BN741_00091"/>
<evidence type="ECO:0000256" key="7">
    <source>
        <dbReference type="ARBA" id="ARBA00023209"/>
    </source>
</evidence>
<keyword evidence="3 11" id="KW-0210">Decarboxylase</keyword>
<evidence type="ECO:0000256" key="1">
    <source>
        <dbReference type="ARBA" id="ARBA00022475"/>
    </source>
</evidence>
<feature type="chain" id="PRO_5023261215" description="Phosphatidylserine decarboxylase beta chain" evidence="11">
    <location>
        <begin position="1"/>
        <end position="227"/>
    </location>
</feature>
<keyword evidence="8 11" id="KW-0456">Lyase</keyword>
<keyword evidence="6 11" id="KW-0865">Zymogen</keyword>
<keyword evidence="2 11" id="KW-0444">Lipid biosynthesis</keyword>
<dbReference type="EMBL" id="CBIT010000201">
    <property type="protein sequence ID" value="CDE33766.1"/>
    <property type="molecule type" value="Genomic_DNA"/>
</dbReference>
<dbReference type="PANTHER" id="PTHR35809">
    <property type="entry name" value="ARCHAETIDYLSERINE DECARBOXYLASE PROENZYME-RELATED"/>
    <property type="match status" value="1"/>
</dbReference>
<dbReference type="AlphaFoldDB" id="R7H3B5"/>
<gene>
    <name evidence="11" type="primary">psd</name>
    <name evidence="13" type="ORF">BN741_00091</name>
</gene>
<evidence type="ECO:0000256" key="2">
    <source>
        <dbReference type="ARBA" id="ARBA00022516"/>
    </source>
</evidence>
<dbReference type="GO" id="GO:0006646">
    <property type="term" value="P:phosphatidylethanolamine biosynthetic process"/>
    <property type="evidence" value="ECO:0007669"/>
    <property type="project" value="UniProtKB-UniRule"/>
</dbReference>
<comment type="subcellular location">
    <subcellularLocation>
        <location evidence="11">Cell membrane</location>
        <topology evidence="11">Peripheral membrane protein</topology>
    </subcellularLocation>
</comment>